<reference evidence="4" key="1">
    <citation type="submission" date="2025-08" db="UniProtKB">
        <authorList>
            <consortium name="RefSeq"/>
        </authorList>
    </citation>
    <scope>IDENTIFICATION</scope>
    <source>
        <tissue evidence="4">Tentacle</tissue>
    </source>
</reference>
<name>A0A6P8HUR6_ACTTE</name>
<dbReference type="Proteomes" id="UP000515163">
    <property type="component" value="Unplaced"/>
</dbReference>
<keyword evidence="2" id="KW-0732">Signal</keyword>
<organism evidence="3 4">
    <name type="scientific">Actinia tenebrosa</name>
    <name type="common">Australian red waratah sea anemone</name>
    <dbReference type="NCBI Taxonomy" id="6105"/>
    <lineage>
        <taxon>Eukaryota</taxon>
        <taxon>Metazoa</taxon>
        <taxon>Cnidaria</taxon>
        <taxon>Anthozoa</taxon>
        <taxon>Hexacorallia</taxon>
        <taxon>Actiniaria</taxon>
        <taxon>Actiniidae</taxon>
        <taxon>Actinia</taxon>
    </lineage>
</organism>
<sequence length="200" mass="21918">MKTILLLLIFAGFSFQSLISAPINQVGSLDEKDALKAPDGELLKRSKQHGISSSIDHLQELGTLDEAVLNRKDNGLPAKRDPWRRWRPNKRWRRKKQKSRCRRKEIWMDGCMDGWIRSTMEPTTTTTTPTAAVQDVSVNATGEPATSTITPATSTMEPTTTTTTPTAAVQGDVSVNATGEPATSTIAAGANKQQTRQQVQ</sequence>
<dbReference type="RefSeq" id="XP_031559038.1">
    <property type="nucleotide sequence ID" value="XM_031703178.1"/>
</dbReference>
<dbReference type="KEGG" id="aten:116295382"/>
<feature type="signal peptide" evidence="2">
    <location>
        <begin position="1"/>
        <end position="20"/>
    </location>
</feature>
<evidence type="ECO:0000313" key="3">
    <source>
        <dbReference type="Proteomes" id="UP000515163"/>
    </source>
</evidence>
<keyword evidence="3" id="KW-1185">Reference proteome</keyword>
<dbReference type="AlphaFoldDB" id="A0A6P8HUR6"/>
<feature type="region of interest" description="Disordered" evidence="1">
    <location>
        <begin position="141"/>
        <end position="164"/>
    </location>
</feature>
<dbReference type="InParanoid" id="A0A6P8HUR6"/>
<evidence type="ECO:0000313" key="4">
    <source>
        <dbReference type="RefSeq" id="XP_031559038.1"/>
    </source>
</evidence>
<evidence type="ECO:0000256" key="2">
    <source>
        <dbReference type="SAM" id="SignalP"/>
    </source>
</evidence>
<gene>
    <name evidence="4" type="primary">LOC116295382</name>
</gene>
<evidence type="ECO:0000256" key="1">
    <source>
        <dbReference type="SAM" id="MobiDB-lite"/>
    </source>
</evidence>
<protein>
    <submittedName>
        <fullName evidence="4">Uncharacterized protein LOC116295382</fullName>
    </submittedName>
</protein>
<dbReference type="GeneID" id="116295382"/>
<feature type="compositionally biased region" description="Low complexity" evidence="1">
    <location>
        <begin position="144"/>
        <end position="164"/>
    </location>
</feature>
<feature type="chain" id="PRO_5028006599" evidence="2">
    <location>
        <begin position="21"/>
        <end position="200"/>
    </location>
</feature>
<proteinExistence type="predicted"/>
<accession>A0A6P8HUR6</accession>